<protein>
    <submittedName>
        <fullName evidence="1">Glycosyl transferase family 1</fullName>
    </submittedName>
</protein>
<proteinExistence type="predicted"/>
<dbReference type="GO" id="GO:0016740">
    <property type="term" value="F:transferase activity"/>
    <property type="evidence" value="ECO:0007669"/>
    <property type="project" value="UniProtKB-KW"/>
</dbReference>
<dbReference type="Gene3D" id="3.40.50.2000">
    <property type="entry name" value="Glycogen Phosphorylase B"/>
    <property type="match status" value="1"/>
</dbReference>
<dbReference type="Proteomes" id="UP000199586">
    <property type="component" value="Unassembled WGS sequence"/>
</dbReference>
<gene>
    <name evidence="1" type="ORF">SAMN04488241_10141</name>
</gene>
<keyword evidence="2" id="KW-1185">Reference proteome</keyword>
<dbReference type="STRING" id="634430.SAMN04488241_10141"/>
<organism evidence="1 2">
    <name type="scientific">Sphingomonas rubra</name>
    <dbReference type="NCBI Taxonomy" id="634430"/>
    <lineage>
        <taxon>Bacteria</taxon>
        <taxon>Pseudomonadati</taxon>
        <taxon>Pseudomonadota</taxon>
        <taxon>Alphaproteobacteria</taxon>
        <taxon>Sphingomonadales</taxon>
        <taxon>Sphingomonadaceae</taxon>
        <taxon>Sphingomonas</taxon>
    </lineage>
</organism>
<name>A0A1I5PJK1_9SPHN</name>
<dbReference type="AlphaFoldDB" id="A0A1I5PJK1"/>
<dbReference type="RefSeq" id="WP_245738975.1">
    <property type="nucleotide sequence ID" value="NZ_FOXP01000001.1"/>
</dbReference>
<accession>A0A1I5PJK1</accession>
<evidence type="ECO:0000313" key="1">
    <source>
        <dbReference type="EMBL" id="SFP33980.1"/>
    </source>
</evidence>
<dbReference type="SUPFAM" id="SSF53756">
    <property type="entry name" value="UDP-Glycosyltransferase/glycogen phosphorylase"/>
    <property type="match status" value="1"/>
</dbReference>
<reference evidence="1 2" key="1">
    <citation type="submission" date="2016-10" db="EMBL/GenBank/DDBJ databases">
        <authorList>
            <person name="de Groot N.N."/>
        </authorList>
    </citation>
    <scope>NUCLEOTIDE SEQUENCE [LARGE SCALE GENOMIC DNA]</scope>
    <source>
        <strain evidence="1 2">CGMCC 1.9113</strain>
    </source>
</reference>
<dbReference type="EMBL" id="FOXP01000001">
    <property type="protein sequence ID" value="SFP33980.1"/>
    <property type="molecule type" value="Genomic_DNA"/>
</dbReference>
<keyword evidence="1" id="KW-0808">Transferase</keyword>
<evidence type="ECO:0000313" key="2">
    <source>
        <dbReference type="Proteomes" id="UP000199586"/>
    </source>
</evidence>
<sequence>MTVRARPIGYYVHHHGTGHRARAAAIAAAAPGRVVLLGTGLAGQVGDLAHIDLPDDRVDDAFAGRDAAATRPAALHYAPLDHAGIRARVAAITRWIDEAAPALIVIDVSVEMAMLARIASVPTVVVRLSGDRTDPAHLACFRGATALLSPFAAALDDPLIPADIAARTRYAPGLSPRAFAAPARPRQVTVILGTGGNTLPASVWADAARAVPDHDWLVLGHVAAPAESPANLTLAGWVDDVPARIARASVVIGGAGDGVVSAVLQARRPFICLPEPRPYDEQVGKAAALARAGAAIVCPDPVHADWPALVAAARGIDPAAQGALDDPDGSARTAAWLIDLADRGFPA</sequence>